<sequence length="414" mass="44313">MKKRILLVVVAMLMVLALFAGCAQQSPAESSADASTATGSSAAGESAAAGGDGGSNLEKSLAIDVSGYTTPDGNPLFIDTIIPEPPTRPEDPDSLPETDSGHWYDFEYPFANVEKETMPESPADGCIGKKIIVIKNGDHPYHTAYNEAAVQAGEIYGMDVEVMSPNWDVNVQTQMVDQAINEHPDLIIYLPVDQQTSAQHLRKIYQAGIPVIGSNVMPSPEGMKYLLSFSAPDDWGQSRLLAQQIAEDAGYKGGYAIITHNPGGSAYYARAYGVVTELAKIAPDMKLLDIQTPGMEAEEVKRVVSDWITKYGDDLNVIATSETTGQAIGAIEACEAAGRDDIIIGGIDNSETALNYVKEGKLACATNQPPMQDGALPVQLAAKWFNGEELPTAILMTPGVITKENVENYLPAQW</sequence>
<comment type="subcellular location">
    <subcellularLocation>
        <location evidence="1">Cell envelope</location>
    </subcellularLocation>
</comment>
<reference evidence="7 8" key="1">
    <citation type="submission" date="2015-04" db="EMBL/GenBank/DDBJ databases">
        <title>Draft genome sequence of bacteremic isolate Catabacter hongkongensis type strain HKU16T.</title>
        <authorList>
            <person name="Lau S.K."/>
            <person name="Teng J.L."/>
            <person name="Huang Y."/>
            <person name="Curreem S.O."/>
            <person name="Tsui S.K."/>
            <person name="Woo P.C."/>
        </authorList>
    </citation>
    <scope>NUCLEOTIDE SEQUENCE [LARGE SCALE GENOMIC DNA]</scope>
    <source>
        <strain evidence="7 8">HKU16</strain>
    </source>
</reference>
<comment type="similarity">
    <text evidence="2">Belongs to the bacterial solute-binding protein 2 family.</text>
</comment>
<evidence type="ECO:0000256" key="4">
    <source>
        <dbReference type="SAM" id="MobiDB-lite"/>
    </source>
</evidence>
<comment type="caution">
    <text evidence="7">The sequence shown here is derived from an EMBL/GenBank/DDBJ whole genome shotgun (WGS) entry which is preliminary data.</text>
</comment>
<feature type="region of interest" description="Disordered" evidence="4">
    <location>
        <begin position="30"/>
        <end position="55"/>
    </location>
</feature>
<dbReference type="AlphaFoldDB" id="A0A0M2NDV5"/>
<name>A0A0M2NDV5_9FIRM</name>
<feature type="signal peptide" evidence="5">
    <location>
        <begin position="1"/>
        <end position="20"/>
    </location>
</feature>
<dbReference type="GO" id="GO:0030313">
    <property type="term" value="C:cell envelope"/>
    <property type="evidence" value="ECO:0007669"/>
    <property type="project" value="UniProtKB-SubCell"/>
</dbReference>
<evidence type="ECO:0000256" key="1">
    <source>
        <dbReference type="ARBA" id="ARBA00004196"/>
    </source>
</evidence>
<feature type="region of interest" description="Disordered" evidence="4">
    <location>
        <begin position="74"/>
        <end position="99"/>
    </location>
</feature>
<organism evidence="7 8">
    <name type="scientific">Christensenella hongkongensis</name>
    <dbReference type="NCBI Taxonomy" id="270498"/>
    <lineage>
        <taxon>Bacteria</taxon>
        <taxon>Bacillati</taxon>
        <taxon>Bacillota</taxon>
        <taxon>Clostridia</taxon>
        <taxon>Christensenellales</taxon>
        <taxon>Christensenellaceae</taxon>
        <taxon>Christensenella</taxon>
    </lineage>
</organism>
<dbReference type="EMBL" id="LAYJ01000102">
    <property type="protein sequence ID" value="KKI50704.1"/>
    <property type="molecule type" value="Genomic_DNA"/>
</dbReference>
<dbReference type="OrthoDB" id="369027at2"/>
<evidence type="ECO:0000313" key="8">
    <source>
        <dbReference type="Proteomes" id="UP000034076"/>
    </source>
</evidence>
<evidence type="ECO:0000256" key="3">
    <source>
        <dbReference type="ARBA" id="ARBA00022729"/>
    </source>
</evidence>
<feature type="domain" description="Periplasmic binding protein" evidence="6">
    <location>
        <begin position="132"/>
        <end position="388"/>
    </location>
</feature>
<feature type="chain" id="PRO_5039168063" evidence="5">
    <location>
        <begin position="21"/>
        <end position="414"/>
    </location>
</feature>
<dbReference type="Pfam" id="PF13407">
    <property type="entry name" value="Peripla_BP_4"/>
    <property type="match status" value="1"/>
</dbReference>
<dbReference type="PROSITE" id="PS51257">
    <property type="entry name" value="PROKAR_LIPOPROTEIN"/>
    <property type="match status" value="1"/>
</dbReference>
<keyword evidence="8" id="KW-1185">Reference proteome</keyword>
<proteinExistence type="inferred from homology"/>
<dbReference type="SUPFAM" id="SSF53822">
    <property type="entry name" value="Periplasmic binding protein-like I"/>
    <property type="match status" value="1"/>
</dbReference>
<feature type="compositionally biased region" description="Low complexity" evidence="4">
    <location>
        <begin position="30"/>
        <end position="49"/>
    </location>
</feature>
<dbReference type="RefSeq" id="WP_046443682.1">
    <property type="nucleotide sequence ID" value="NZ_CAUERS010000041.1"/>
</dbReference>
<dbReference type="STRING" id="270498.CHK_1819"/>
<dbReference type="GO" id="GO:0030246">
    <property type="term" value="F:carbohydrate binding"/>
    <property type="evidence" value="ECO:0007669"/>
    <property type="project" value="UniProtKB-ARBA"/>
</dbReference>
<dbReference type="Proteomes" id="UP000034076">
    <property type="component" value="Unassembled WGS sequence"/>
</dbReference>
<dbReference type="PANTHER" id="PTHR46847:SF1">
    <property type="entry name" value="D-ALLOSE-BINDING PERIPLASMIC PROTEIN-RELATED"/>
    <property type="match status" value="1"/>
</dbReference>
<evidence type="ECO:0000259" key="6">
    <source>
        <dbReference type="Pfam" id="PF13407"/>
    </source>
</evidence>
<evidence type="ECO:0000256" key="5">
    <source>
        <dbReference type="SAM" id="SignalP"/>
    </source>
</evidence>
<keyword evidence="3 5" id="KW-0732">Signal</keyword>
<dbReference type="PANTHER" id="PTHR46847">
    <property type="entry name" value="D-ALLOSE-BINDING PERIPLASMIC PROTEIN-RELATED"/>
    <property type="match status" value="1"/>
</dbReference>
<evidence type="ECO:0000256" key="2">
    <source>
        <dbReference type="ARBA" id="ARBA00007639"/>
    </source>
</evidence>
<dbReference type="InterPro" id="IPR028082">
    <property type="entry name" value="Peripla_BP_I"/>
</dbReference>
<evidence type="ECO:0000313" key="7">
    <source>
        <dbReference type="EMBL" id="KKI50704.1"/>
    </source>
</evidence>
<dbReference type="Gene3D" id="3.40.50.2300">
    <property type="match status" value="2"/>
</dbReference>
<gene>
    <name evidence="7" type="ORF">CHK_1819</name>
</gene>
<dbReference type="InterPro" id="IPR025997">
    <property type="entry name" value="SBP_2_dom"/>
</dbReference>
<accession>A0A0M2NDV5</accession>
<protein>
    <submittedName>
        <fullName evidence="7">Ribose ABC transporter, periplasmic ribose-binding protein RbsB</fullName>
    </submittedName>
</protein>
<dbReference type="CDD" id="cd01536">
    <property type="entry name" value="PBP1_ABC_sugar_binding-like"/>
    <property type="match status" value="1"/>
</dbReference>